<feature type="compositionally biased region" description="Gly residues" evidence="1">
    <location>
        <begin position="38"/>
        <end position="53"/>
    </location>
</feature>
<dbReference type="EMBL" id="JACEIK010003463">
    <property type="protein sequence ID" value="MCD9641805.1"/>
    <property type="molecule type" value="Genomic_DNA"/>
</dbReference>
<proteinExistence type="predicted"/>
<protein>
    <submittedName>
        <fullName evidence="2">Uncharacterized protein</fullName>
    </submittedName>
</protein>
<gene>
    <name evidence="2" type="ORF">HAX54_028249</name>
</gene>
<keyword evidence="3" id="KW-1185">Reference proteome</keyword>
<accession>A0ABS8V712</accession>
<feature type="region of interest" description="Disordered" evidence="1">
    <location>
        <begin position="1"/>
        <end position="22"/>
    </location>
</feature>
<evidence type="ECO:0000313" key="2">
    <source>
        <dbReference type="EMBL" id="MCD9641805.1"/>
    </source>
</evidence>
<evidence type="ECO:0000256" key="1">
    <source>
        <dbReference type="SAM" id="MobiDB-lite"/>
    </source>
</evidence>
<sequence>MVVTNRCGRSGDINDDGGSGGDSGYNYNNKAVTNRCGRSGGINDDGGSGGGSGYNYNNITEIKVTDLDLIVVKKRKYDKTGLREQVYEKMASHRHNSDMACATSRQEWPVEQRETQARVAHGATRRASMLARWAVRRTS</sequence>
<comment type="caution">
    <text evidence="2">The sequence shown here is derived from an EMBL/GenBank/DDBJ whole genome shotgun (WGS) entry which is preliminary data.</text>
</comment>
<evidence type="ECO:0000313" key="3">
    <source>
        <dbReference type="Proteomes" id="UP000823775"/>
    </source>
</evidence>
<feature type="region of interest" description="Disordered" evidence="1">
    <location>
        <begin position="36"/>
        <end position="55"/>
    </location>
</feature>
<organism evidence="2 3">
    <name type="scientific">Datura stramonium</name>
    <name type="common">Jimsonweed</name>
    <name type="synonym">Common thornapple</name>
    <dbReference type="NCBI Taxonomy" id="4076"/>
    <lineage>
        <taxon>Eukaryota</taxon>
        <taxon>Viridiplantae</taxon>
        <taxon>Streptophyta</taxon>
        <taxon>Embryophyta</taxon>
        <taxon>Tracheophyta</taxon>
        <taxon>Spermatophyta</taxon>
        <taxon>Magnoliopsida</taxon>
        <taxon>eudicotyledons</taxon>
        <taxon>Gunneridae</taxon>
        <taxon>Pentapetalae</taxon>
        <taxon>asterids</taxon>
        <taxon>lamiids</taxon>
        <taxon>Solanales</taxon>
        <taxon>Solanaceae</taxon>
        <taxon>Solanoideae</taxon>
        <taxon>Datureae</taxon>
        <taxon>Datura</taxon>
    </lineage>
</organism>
<reference evidence="2 3" key="1">
    <citation type="journal article" date="2021" name="BMC Genomics">
        <title>Datura genome reveals duplications of psychoactive alkaloid biosynthetic genes and high mutation rate following tissue culture.</title>
        <authorList>
            <person name="Rajewski A."/>
            <person name="Carter-House D."/>
            <person name="Stajich J."/>
            <person name="Litt A."/>
        </authorList>
    </citation>
    <scope>NUCLEOTIDE SEQUENCE [LARGE SCALE GENOMIC DNA]</scope>
    <source>
        <strain evidence="2">AR-01</strain>
    </source>
</reference>
<name>A0ABS8V712_DATST</name>
<dbReference type="Proteomes" id="UP000823775">
    <property type="component" value="Unassembled WGS sequence"/>
</dbReference>